<keyword evidence="9" id="KW-1185">Reference proteome</keyword>
<comment type="subcellular location">
    <subcellularLocation>
        <location evidence="1">Cell membrane</location>
        <topology evidence="1">Multi-pass membrane protein</topology>
    </subcellularLocation>
</comment>
<dbReference type="InterPro" id="IPR001123">
    <property type="entry name" value="LeuE-type"/>
</dbReference>
<evidence type="ECO:0000256" key="4">
    <source>
        <dbReference type="ARBA" id="ARBA00022692"/>
    </source>
</evidence>
<evidence type="ECO:0000313" key="8">
    <source>
        <dbReference type="EMBL" id="NPU64049.1"/>
    </source>
</evidence>
<organism evidence="8 9">
    <name type="scientific">Bradyrhizobium aeschynomenes</name>
    <dbReference type="NCBI Taxonomy" id="2734909"/>
    <lineage>
        <taxon>Bacteria</taxon>
        <taxon>Pseudomonadati</taxon>
        <taxon>Pseudomonadota</taxon>
        <taxon>Alphaproteobacteria</taxon>
        <taxon>Hyphomicrobiales</taxon>
        <taxon>Nitrobacteraceae</taxon>
        <taxon>Bradyrhizobium</taxon>
    </lineage>
</organism>
<evidence type="ECO:0000256" key="5">
    <source>
        <dbReference type="ARBA" id="ARBA00022989"/>
    </source>
</evidence>
<comment type="similarity">
    <text evidence="2">Belongs to the Rht family.</text>
</comment>
<dbReference type="PANTHER" id="PTHR30086:SF14">
    <property type="entry name" value="HOMOSERINE_HOMOSERINE LACTONE EFFLUX PROTEIN"/>
    <property type="match status" value="1"/>
</dbReference>
<dbReference type="Proteomes" id="UP000886476">
    <property type="component" value="Unassembled WGS sequence"/>
</dbReference>
<keyword evidence="3" id="KW-1003">Cell membrane</keyword>
<keyword evidence="5 7" id="KW-1133">Transmembrane helix</keyword>
<evidence type="ECO:0000256" key="3">
    <source>
        <dbReference type="ARBA" id="ARBA00022475"/>
    </source>
</evidence>
<feature type="transmembrane region" description="Helical" evidence="7">
    <location>
        <begin position="6"/>
        <end position="28"/>
    </location>
</feature>
<proteinExistence type="inferred from homology"/>
<feature type="transmembrane region" description="Helical" evidence="7">
    <location>
        <begin position="40"/>
        <end position="63"/>
    </location>
</feature>
<feature type="transmembrane region" description="Helical" evidence="7">
    <location>
        <begin position="144"/>
        <end position="171"/>
    </location>
</feature>
<dbReference type="EMBL" id="JABFDN010000001">
    <property type="protein sequence ID" value="NPU64049.1"/>
    <property type="molecule type" value="Genomic_DNA"/>
</dbReference>
<evidence type="ECO:0000256" key="7">
    <source>
        <dbReference type="SAM" id="Phobius"/>
    </source>
</evidence>
<feature type="transmembrane region" description="Helical" evidence="7">
    <location>
        <begin position="69"/>
        <end position="88"/>
    </location>
</feature>
<evidence type="ECO:0000256" key="2">
    <source>
        <dbReference type="ARBA" id="ARBA00007928"/>
    </source>
</evidence>
<gene>
    <name evidence="8" type="ORF">HL667_03460</name>
</gene>
<feature type="transmembrane region" description="Helical" evidence="7">
    <location>
        <begin position="116"/>
        <end position="138"/>
    </location>
</feature>
<dbReference type="Pfam" id="PF01810">
    <property type="entry name" value="LysE"/>
    <property type="match status" value="1"/>
</dbReference>
<reference evidence="8" key="1">
    <citation type="submission" date="2020-05" db="EMBL/GenBank/DDBJ databases">
        <title>Nod-independent and nitrogen-fixing Bradyrhizobium aeschynomene sp. nov. isolated from nodules of Aeschynomene indica.</title>
        <authorList>
            <person name="Zhang Z."/>
        </authorList>
    </citation>
    <scope>NUCLEOTIDE SEQUENCE</scope>
    <source>
        <strain evidence="8">83012</strain>
    </source>
</reference>
<accession>A0ABX2C708</accession>
<evidence type="ECO:0000256" key="6">
    <source>
        <dbReference type="ARBA" id="ARBA00023136"/>
    </source>
</evidence>
<evidence type="ECO:0000313" key="9">
    <source>
        <dbReference type="Proteomes" id="UP000886476"/>
    </source>
</evidence>
<keyword evidence="4 7" id="KW-0812">Transmembrane</keyword>
<sequence>MALDTWLLFLLTSIGISLTPGPNGLLALTHGALHGGRKTLFTIAGGLIGFVLIIALCMFGIGALVQSSITWLVVLKWIGGLYLAWLGIKLWRSPPVAIDIGHATVKAGGHQLFRQGFLTAATNPKCLLFFSALLPQFIDPDRSLLGQFAIVALTYTVTEFLTEVAIASAAARVRPWLARAGRRFNQVCGGIFVAVGLALPLRSA</sequence>
<protein>
    <submittedName>
        <fullName evidence="8">LysE family translocator</fullName>
    </submittedName>
</protein>
<keyword evidence="6 7" id="KW-0472">Membrane</keyword>
<comment type="caution">
    <text evidence="8">The sequence shown here is derived from an EMBL/GenBank/DDBJ whole genome shotgun (WGS) entry which is preliminary data.</text>
</comment>
<dbReference type="RefSeq" id="WP_172108994.1">
    <property type="nucleotide sequence ID" value="NZ_JABFDM010000022.1"/>
</dbReference>
<feature type="transmembrane region" description="Helical" evidence="7">
    <location>
        <begin position="183"/>
        <end position="201"/>
    </location>
</feature>
<evidence type="ECO:0000256" key="1">
    <source>
        <dbReference type="ARBA" id="ARBA00004651"/>
    </source>
</evidence>
<name>A0ABX2C708_9BRAD</name>
<dbReference type="PANTHER" id="PTHR30086">
    <property type="entry name" value="ARGININE EXPORTER PROTEIN ARGO"/>
    <property type="match status" value="1"/>
</dbReference>
<dbReference type="PIRSF" id="PIRSF006324">
    <property type="entry name" value="LeuE"/>
    <property type="match status" value="1"/>
</dbReference>